<evidence type="ECO:0000313" key="13">
    <source>
        <dbReference type="EMBL" id="VAX31806.1"/>
    </source>
</evidence>
<dbReference type="Pfam" id="PF18075">
    <property type="entry name" value="FtsX_ECD"/>
    <property type="match status" value="1"/>
</dbReference>
<dbReference type="InterPro" id="IPR003838">
    <property type="entry name" value="ABC3_permease_C"/>
</dbReference>
<dbReference type="PIRSF" id="PIRSF003097">
    <property type="entry name" value="FtsX"/>
    <property type="match status" value="1"/>
</dbReference>
<evidence type="ECO:0000256" key="6">
    <source>
        <dbReference type="ARBA" id="ARBA00022692"/>
    </source>
</evidence>
<evidence type="ECO:0000256" key="5">
    <source>
        <dbReference type="ARBA" id="ARBA00022618"/>
    </source>
</evidence>
<keyword evidence="4" id="KW-1003">Cell membrane</keyword>
<feature type="transmembrane region" description="Helical" evidence="10">
    <location>
        <begin position="216"/>
        <end position="241"/>
    </location>
</feature>
<proteinExistence type="inferred from homology"/>
<keyword evidence="8 10" id="KW-0472">Membrane</keyword>
<organism evidence="13">
    <name type="scientific">hydrothermal vent metagenome</name>
    <dbReference type="NCBI Taxonomy" id="652676"/>
    <lineage>
        <taxon>unclassified sequences</taxon>
        <taxon>metagenomes</taxon>
        <taxon>ecological metagenomes</taxon>
    </lineage>
</organism>
<evidence type="ECO:0000259" key="12">
    <source>
        <dbReference type="Pfam" id="PF18075"/>
    </source>
</evidence>
<accession>A0A3B1CMP3</accession>
<reference evidence="13" key="1">
    <citation type="submission" date="2018-06" db="EMBL/GenBank/DDBJ databases">
        <authorList>
            <person name="Zhirakovskaya E."/>
        </authorList>
    </citation>
    <scope>NUCLEOTIDE SEQUENCE</scope>
</reference>
<feature type="transmembrane region" description="Helical" evidence="10">
    <location>
        <begin position="170"/>
        <end position="195"/>
    </location>
</feature>
<dbReference type="Gene3D" id="3.30.70.3040">
    <property type="match status" value="1"/>
</dbReference>
<dbReference type="InterPro" id="IPR040690">
    <property type="entry name" value="FtsX_ECD"/>
</dbReference>
<feature type="domain" description="FtsX extracellular" evidence="12">
    <location>
        <begin position="55"/>
        <end position="150"/>
    </location>
</feature>
<dbReference type="Pfam" id="PF02687">
    <property type="entry name" value="FtsX"/>
    <property type="match status" value="1"/>
</dbReference>
<comment type="subcellular location">
    <subcellularLocation>
        <location evidence="1">Cell membrane</location>
        <topology evidence="1">Multi-pass membrane protein</topology>
    </subcellularLocation>
</comment>
<evidence type="ECO:0000256" key="9">
    <source>
        <dbReference type="ARBA" id="ARBA00023306"/>
    </source>
</evidence>
<evidence type="ECO:0000256" key="4">
    <source>
        <dbReference type="ARBA" id="ARBA00022475"/>
    </source>
</evidence>
<evidence type="ECO:0000256" key="8">
    <source>
        <dbReference type="ARBA" id="ARBA00023136"/>
    </source>
</evidence>
<dbReference type="PANTHER" id="PTHR47755">
    <property type="entry name" value="CELL DIVISION PROTEIN FTSX"/>
    <property type="match status" value="1"/>
</dbReference>
<dbReference type="GO" id="GO:0005886">
    <property type="term" value="C:plasma membrane"/>
    <property type="evidence" value="ECO:0007669"/>
    <property type="project" value="UniProtKB-SubCell"/>
</dbReference>
<dbReference type="AlphaFoldDB" id="A0A3B1CMP3"/>
<feature type="transmembrane region" description="Helical" evidence="10">
    <location>
        <begin position="21"/>
        <end position="41"/>
    </location>
</feature>
<sequence length="289" mass="32101">MIYSIKLALKSLWFEKWIHMLTVITIGVGLFVLGLIFFSLYNIEGITNRLPERFSVMVFLSDGIGNREINNLKTRLRKDPIVESIKYISKDEALVELRTSLKDAAYILEGLDENPLFPSIEIRLKKNAFDRTRVEGLIDELKGLRSVDDVVYGEDLLGTIYTIRNGVKTISAGVILLFSMAIIFVCYSTVKILFYRRKEEIEIFKLLGATKGFIRLPFLIEGGTLGFLGGILGGAGTYALYRFINGLVISDFPMLGVMHLPLGLIAALPAGGAILGIIGSTIALGRLRF</sequence>
<dbReference type="EMBL" id="UOGH01000215">
    <property type="protein sequence ID" value="VAX31806.1"/>
    <property type="molecule type" value="Genomic_DNA"/>
</dbReference>
<protein>
    <recommendedName>
        <fullName evidence="3">Cell division protein FtsX</fullName>
    </recommendedName>
</protein>
<dbReference type="InterPro" id="IPR004513">
    <property type="entry name" value="FtsX"/>
</dbReference>
<feature type="domain" description="ABC3 transporter permease C-terminal" evidence="11">
    <location>
        <begin position="174"/>
        <end position="288"/>
    </location>
</feature>
<keyword evidence="5 13" id="KW-0132">Cell division</keyword>
<keyword evidence="9" id="KW-0131">Cell cycle</keyword>
<evidence type="ECO:0000256" key="7">
    <source>
        <dbReference type="ARBA" id="ARBA00022989"/>
    </source>
</evidence>
<evidence type="ECO:0000256" key="1">
    <source>
        <dbReference type="ARBA" id="ARBA00004651"/>
    </source>
</evidence>
<evidence type="ECO:0000256" key="10">
    <source>
        <dbReference type="SAM" id="Phobius"/>
    </source>
</evidence>
<feature type="transmembrane region" description="Helical" evidence="10">
    <location>
        <begin position="261"/>
        <end position="284"/>
    </location>
</feature>
<evidence type="ECO:0000256" key="2">
    <source>
        <dbReference type="ARBA" id="ARBA00007379"/>
    </source>
</evidence>
<dbReference type="PANTHER" id="PTHR47755:SF1">
    <property type="entry name" value="CELL DIVISION PROTEIN FTSX"/>
    <property type="match status" value="1"/>
</dbReference>
<comment type="similarity">
    <text evidence="2">Belongs to the ABC-4 integral membrane protein family. FtsX subfamily.</text>
</comment>
<gene>
    <name evidence="13" type="ORF">MNBD_NITROSPIRAE02-1166</name>
</gene>
<keyword evidence="6 10" id="KW-0812">Transmembrane</keyword>
<dbReference type="GO" id="GO:0051301">
    <property type="term" value="P:cell division"/>
    <property type="evidence" value="ECO:0007669"/>
    <property type="project" value="UniProtKB-KW"/>
</dbReference>
<keyword evidence="7 10" id="KW-1133">Transmembrane helix</keyword>
<evidence type="ECO:0000256" key="3">
    <source>
        <dbReference type="ARBA" id="ARBA00021907"/>
    </source>
</evidence>
<evidence type="ECO:0000259" key="11">
    <source>
        <dbReference type="Pfam" id="PF02687"/>
    </source>
</evidence>
<name>A0A3B1CMP3_9ZZZZ</name>